<sequence length="92" mass="10768">MSADDDESESETVQVWFVHREYTDKGMLSLTYATTDGEWVLERQQSMNAPDPTAAREADRDDLREVEDETDRERYATEATRMADRYDPDERV</sequence>
<evidence type="ECO:0000259" key="2">
    <source>
        <dbReference type="Pfam" id="PF25921"/>
    </source>
</evidence>
<evidence type="ECO:0000313" key="4">
    <source>
        <dbReference type="Proteomes" id="UP001596447"/>
    </source>
</evidence>
<proteinExistence type="predicted"/>
<dbReference type="RefSeq" id="WP_279527800.1">
    <property type="nucleotide sequence ID" value="NZ_CP122312.1"/>
</dbReference>
<dbReference type="Proteomes" id="UP001596447">
    <property type="component" value="Unassembled WGS sequence"/>
</dbReference>
<gene>
    <name evidence="3" type="ORF">ACFQJ9_16785</name>
</gene>
<feature type="compositionally biased region" description="Basic and acidic residues" evidence="1">
    <location>
        <begin position="54"/>
        <end position="63"/>
    </location>
</feature>
<organism evidence="3 4">
    <name type="scientific">Halospeciosus flavus</name>
    <dbReference type="NCBI Taxonomy" id="3032283"/>
    <lineage>
        <taxon>Archaea</taxon>
        <taxon>Methanobacteriati</taxon>
        <taxon>Methanobacteriota</taxon>
        <taxon>Stenosarchaea group</taxon>
        <taxon>Halobacteria</taxon>
        <taxon>Halobacteriales</taxon>
        <taxon>Halobacteriaceae</taxon>
        <taxon>Halospeciosus</taxon>
    </lineage>
</organism>
<evidence type="ECO:0000256" key="1">
    <source>
        <dbReference type="SAM" id="MobiDB-lite"/>
    </source>
</evidence>
<dbReference type="Pfam" id="PF25921">
    <property type="entry name" value="DUF7967"/>
    <property type="match status" value="1"/>
</dbReference>
<comment type="caution">
    <text evidence="3">The sequence shown here is derived from an EMBL/GenBank/DDBJ whole genome shotgun (WGS) entry which is preliminary data.</text>
</comment>
<accession>A0ABD5Z7A1</accession>
<feature type="region of interest" description="Disordered" evidence="1">
    <location>
        <begin position="44"/>
        <end position="92"/>
    </location>
</feature>
<feature type="domain" description="DUF7967" evidence="2">
    <location>
        <begin position="10"/>
        <end position="92"/>
    </location>
</feature>
<protein>
    <recommendedName>
        <fullName evidence="2">DUF7967 domain-containing protein</fullName>
    </recommendedName>
</protein>
<feature type="compositionally biased region" description="Basic and acidic residues" evidence="1">
    <location>
        <begin position="71"/>
        <end position="92"/>
    </location>
</feature>
<reference evidence="3 4" key="1">
    <citation type="journal article" date="2019" name="Int. J. Syst. Evol. Microbiol.">
        <title>The Global Catalogue of Microorganisms (GCM) 10K type strain sequencing project: providing services to taxonomists for standard genome sequencing and annotation.</title>
        <authorList>
            <consortium name="The Broad Institute Genomics Platform"/>
            <consortium name="The Broad Institute Genome Sequencing Center for Infectious Disease"/>
            <person name="Wu L."/>
            <person name="Ma J."/>
        </authorList>
    </citation>
    <scope>NUCLEOTIDE SEQUENCE [LARGE SCALE GENOMIC DNA]</scope>
    <source>
        <strain evidence="3 4">XZGYJ-43</strain>
    </source>
</reference>
<keyword evidence="4" id="KW-1185">Reference proteome</keyword>
<dbReference type="InterPro" id="IPR058273">
    <property type="entry name" value="DUF7967"/>
</dbReference>
<name>A0ABD5Z7A1_9EURY</name>
<dbReference type="AlphaFoldDB" id="A0ABD5Z7A1"/>
<dbReference type="EMBL" id="JBHTAR010000011">
    <property type="protein sequence ID" value="MFC7201041.1"/>
    <property type="molecule type" value="Genomic_DNA"/>
</dbReference>
<evidence type="ECO:0000313" key="3">
    <source>
        <dbReference type="EMBL" id="MFC7201041.1"/>
    </source>
</evidence>